<dbReference type="AlphaFoldDB" id="A0A0A9C6U0"/>
<sequence>MCQMRILSSNLDSAIQARSPDNPLLSNASRPHCPALMLFSSSSWMHAGTGMAHE</sequence>
<protein>
    <submittedName>
        <fullName evidence="1">Uncharacterized protein</fullName>
    </submittedName>
</protein>
<reference evidence="1" key="1">
    <citation type="submission" date="2014-09" db="EMBL/GenBank/DDBJ databases">
        <authorList>
            <person name="Magalhaes I.L.F."/>
            <person name="Oliveira U."/>
            <person name="Santos F.R."/>
            <person name="Vidigal T.H.D.A."/>
            <person name="Brescovit A.D."/>
            <person name="Santos A.J."/>
        </authorList>
    </citation>
    <scope>NUCLEOTIDE SEQUENCE</scope>
    <source>
        <tissue evidence="1">Shoot tissue taken approximately 20 cm above the soil surface</tissue>
    </source>
</reference>
<name>A0A0A9C6U0_ARUDO</name>
<organism evidence="1">
    <name type="scientific">Arundo donax</name>
    <name type="common">Giant reed</name>
    <name type="synonym">Donax arundinaceus</name>
    <dbReference type="NCBI Taxonomy" id="35708"/>
    <lineage>
        <taxon>Eukaryota</taxon>
        <taxon>Viridiplantae</taxon>
        <taxon>Streptophyta</taxon>
        <taxon>Embryophyta</taxon>
        <taxon>Tracheophyta</taxon>
        <taxon>Spermatophyta</taxon>
        <taxon>Magnoliopsida</taxon>
        <taxon>Liliopsida</taxon>
        <taxon>Poales</taxon>
        <taxon>Poaceae</taxon>
        <taxon>PACMAD clade</taxon>
        <taxon>Arundinoideae</taxon>
        <taxon>Arundineae</taxon>
        <taxon>Arundo</taxon>
    </lineage>
</organism>
<dbReference type="EMBL" id="GBRH01227737">
    <property type="protein sequence ID" value="JAD70158.1"/>
    <property type="molecule type" value="Transcribed_RNA"/>
</dbReference>
<reference evidence="1" key="2">
    <citation type="journal article" date="2015" name="Data Brief">
        <title>Shoot transcriptome of the giant reed, Arundo donax.</title>
        <authorList>
            <person name="Barrero R.A."/>
            <person name="Guerrero F.D."/>
            <person name="Moolhuijzen P."/>
            <person name="Goolsby J.A."/>
            <person name="Tidwell J."/>
            <person name="Bellgard S.E."/>
            <person name="Bellgard M.I."/>
        </authorList>
    </citation>
    <scope>NUCLEOTIDE SEQUENCE</scope>
    <source>
        <tissue evidence="1">Shoot tissue taken approximately 20 cm above the soil surface</tissue>
    </source>
</reference>
<evidence type="ECO:0000313" key="1">
    <source>
        <dbReference type="EMBL" id="JAD70158.1"/>
    </source>
</evidence>
<accession>A0A0A9C6U0</accession>
<proteinExistence type="predicted"/>